<evidence type="ECO:0000256" key="1">
    <source>
        <dbReference type="SAM" id="MobiDB-lite"/>
    </source>
</evidence>
<feature type="region of interest" description="Disordered" evidence="1">
    <location>
        <begin position="86"/>
        <end position="114"/>
    </location>
</feature>
<dbReference type="EMBL" id="AWSO01001996">
    <property type="protein sequence ID" value="ESK82286.1"/>
    <property type="molecule type" value="Genomic_DNA"/>
</dbReference>
<organism evidence="4 5">
    <name type="scientific">Moniliophthora roreri (strain MCA 2997)</name>
    <name type="common">Cocoa frosty pod rot fungus</name>
    <name type="synonym">Crinipellis roreri</name>
    <dbReference type="NCBI Taxonomy" id="1381753"/>
    <lineage>
        <taxon>Eukaryota</taxon>
        <taxon>Fungi</taxon>
        <taxon>Dikarya</taxon>
        <taxon>Basidiomycota</taxon>
        <taxon>Agaricomycotina</taxon>
        <taxon>Agaricomycetes</taxon>
        <taxon>Agaricomycetidae</taxon>
        <taxon>Agaricales</taxon>
        <taxon>Marasmiineae</taxon>
        <taxon>Marasmiaceae</taxon>
        <taxon>Moniliophthora</taxon>
    </lineage>
</organism>
<dbReference type="HOGENOM" id="CLU_2121701_0_0_1"/>
<dbReference type="KEGG" id="mrr:Moror_15476"/>
<sequence>MASQTRLFHGAFIATMLSLVWAQSPPSSSDFDDARNRARSSFNRAALIIGLVVGIGALLSVGALIWAFRRLKKQKEWQRNYVREAQARAAAQQPPQYTPADPAGNPGNPYVPGV</sequence>
<feature type="signal peptide" evidence="3">
    <location>
        <begin position="1"/>
        <end position="22"/>
    </location>
</feature>
<evidence type="ECO:0000313" key="4">
    <source>
        <dbReference type="EMBL" id="ESK82286.1"/>
    </source>
</evidence>
<feature type="chain" id="PRO_5004711116" evidence="3">
    <location>
        <begin position="23"/>
        <end position="114"/>
    </location>
</feature>
<comment type="caution">
    <text evidence="4">The sequence shown here is derived from an EMBL/GenBank/DDBJ whole genome shotgun (WGS) entry which is preliminary data.</text>
</comment>
<dbReference type="AlphaFoldDB" id="V2WP23"/>
<keyword evidence="2" id="KW-0812">Transmembrane</keyword>
<reference evidence="4 5" key="1">
    <citation type="journal article" date="2014" name="BMC Genomics">
        <title>Genome and secretome analysis of the hemibiotrophic fungal pathogen, Moniliophthora roreri, which causes frosty pod rot disease of cacao: mechanisms of the biotrophic and necrotrophic phases.</title>
        <authorList>
            <person name="Meinhardt L.W."/>
            <person name="Costa G.G.L."/>
            <person name="Thomazella D.P.T."/>
            <person name="Teixeira P.J.P.L."/>
            <person name="Carazzolle M.F."/>
            <person name="Schuster S.C."/>
            <person name="Carlson J.E."/>
            <person name="Guiltinan M.J."/>
            <person name="Mieczkowski P."/>
            <person name="Farmer A."/>
            <person name="Ramaraj T."/>
            <person name="Crozier J."/>
            <person name="Davis R.E."/>
            <person name="Shao J."/>
            <person name="Melnick R.L."/>
            <person name="Pereira G.A.G."/>
            <person name="Bailey B.A."/>
        </authorList>
    </citation>
    <scope>NUCLEOTIDE SEQUENCE [LARGE SCALE GENOMIC DNA]</scope>
    <source>
        <strain evidence="4 5">MCA 2997</strain>
    </source>
</reference>
<protein>
    <submittedName>
        <fullName evidence="4">Uncharacterized protein</fullName>
    </submittedName>
</protein>
<keyword evidence="2" id="KW-0472">Membrane</keyword>
<accession>V2WP23</accession>
<feature type="compositionally biased region" description="Low complexity" evidence="1">
    <location>
        <begin position="87"/>
        <end position="103"/>
    </location>
</feature>
<name>V2WP23_MONRO</name>
<dbReference type="Proteomes" id="UP000017559">
    <property type="component" value="Unassembled WGS sequence"/>
</dbReference>
<keyword evidence="5" id="KW-1185">Reference proteome</keyword>
<evidence type="ECO:0000256" key="2">
    <source>
        <dbReference type="SAM" id="Phobius"/>
    </source>
</evidence>
<evidence type="ECO:0000313" key="5">
    <source>
        <dbReference type="Proteomes" id="UP000017559"/>
    </source>
</evidence>
<feature type="transmembrane region" description="Helical" evidence="2">
    <location>
        <begin position="46"/>
        <end position="68"/>
    </location>
</feature>
<keyword evidence="3" id="KW-0732">Signal</keyword>
<gene>
    <name evidence="4" type="ORF">Moror_15476</name>
</gene>
<proteinExistence type="predicted"/>
<keyword evidence="2" id="KW-1133">Transmembrane helix</keyword>
<evidence type="ECO:0000256" key="3">
    <source>
        <dbReference type="SAM" id="SignalP"/>
    </source>
</evidence>